<dbReference type="GO" id="GO:0006355">
    <property type="term" value="P:regulation of DNA-templated transcription"/>
    <property type="evidence" value="ECO:0007669"/>
    <property type="project" value="InterPro"/>
</dbReference>
<name>A0A3E0WLJ8_9BACI</name>
<sequence length="90" mass="10622">MMDVLVRNVDDMAVKKLDQEARKRGLSREEFLRIQLQHITLFNGMKNEYERYELALNKVTVALNYIHFHTANLEKKTEEVLKAVTMLAKE</sequence>
<dbReference type="Pfam" id="PF01402">
    <property type="entry name" value="RHH_1"/>
    <property type="match status" value="1"/>
</dbReference>
<dbReference type="Proteomes" id="UP000256488">
    <property type="component" value="Unassembled WGS sequence"/>
</dbReference>
<dbReference type="SUPFAM" id="SSF47598">
    <property type="entry name" value="Ribbon-helix-helix"/>
    <property type="match status" value="1"/>
</dbReference>
<protein>
    <recommendedName>
        <fullName evidence="1">Ribbon-helix-helix protein CopG domain-containing protein</fullName>
    </recommendedName>
</protein>
<dbReference type="InterPro" id="IPR010985">
    <property type="entry name" value="Ribbon_hlx_hlx"/>
</dbReference>
<dbReference type="InterPro" id="IPR013321">
    <property type="entry name" value="Arc_rbn_hlx_hlx"/>
</dbReference>
<proteinExistence type="predicted"/>
<dbReference type="AlphaFoldDB" id="A0A3E0WLJ8"/>
<dbReference type="EMBL" id="NFZX01000030">
    <property type="protein sequence ID" value="RFA33832.1"/>
    <property type="molecule type" value="Genomic_DNA"/>
</dbReference>
<reference evidence="2 3" key="1">
    <citation type="submission" date="2017-05" db="EMBL/GenBank/DDBJ databases">
        <title>Virgibacillus sp. AK90 isolated from a saltern of Kakinada, India.</title>
        <authorList>
            <person name="Gupta V."/>
            <person name="Sidhu C."/>
            <person name="Korpole S."/>
            <person name="Pinnaka A.K."/>
        </authorList>
    </citation>
    <scope>NUCLEOTIDE SEQUENCE [LARGE SCALE GENOMIC DNA]</scope>
    <source>
        <strain evidence="2 3">AK90</strain>
    </source>
</reference>
<dbReference type="Gene3D" id="1.10.1220.10">
    <property type="entry name" value="Met repressor-like"/>
    <property type="match status" value="1"/>
</dbReference>
<organism evidence="2 3">
    <name type="scientific">Virgibacillus dokdonensis</name>
    <dbReference type="NCBI Taxonomy" id="302167"/>
    <lineage>
        <taxon>Bacteria</taxon>
        <taxon>Bacillati</taxon>
        <taxon>Bacillota</taxon>
        <taxon>Bacilli</taxon>
        <taxon>Bacillales</taxon>
        <taxon>Bacillaceae</taxon>
        <taxon>Virgibacillus</taxon>
    </lineage>
</organism>
<feature type="domain" description="Ribbon-helix-helix protein CopG" evidence="1">
    <location>
        <begin position="9"/>
        <end position="34"/>
    </location>
</feature>
<evidence type="ECO:0000259" key="1">
    <source>
        <dbReference type="Pfam" id="PF01402"/>
    </source>
</evidence>
<accession>A0A3E0WLJ8</accession>
<evidence type="ECO:0000313" key="2">
    <source>
        <dbReference type="EMBL" id="RFA33832.1"/>
    </source>
</evidence>
<evidence type="ECO:0000313" key="3">
    <source>
        <dbReference type="Proteomes" id="UP000256488"/>
    </source>
</evidence>
<gene>
    <name evidence="2" type="ORF">CAI16_13325</name>
</gene>
<comment type="caution">
    <text evidence="2">The sequence shown here is derived from an EMBL/GenBank/DDBJ whole genome shotgun (WGS) entry which is preliminary data.</text>
</comment>
<dbReference type="InterPro" id="IPR002145">
    <property type="entry name" value="CopG"/>
</dbReference>